<feature type="transmembrane region" description="Helical" evidence="2">
    <location>
        <begin position="58"/>
        <end position="76"/>
    </location>
</feature>
<dbReference type="RefSeq" id="WP_226583637.1">
    <property type="nucleotide sequence ID" value="NZ_BLAY01000055.1"/>
</dbReference>
<dbReference type="InterPro" id="IPR000620">
    <property type="entry name" value="EamA_dom"/>
</dbReference>
<feature type="transmembrane region" description="Helical" evidence="2">
    <location>
        <begin position="97"/>
        <end position="118"/>
    </location>
</feature>
<keyword evidence="2" id="KW-0812">Transmembrane</keyword>
<feature type="domain" description="EamA" evidence="3">
    <location>
        <begin position="182"/>
        <end position="314"/>
    </location>
</feature>
<evidence type="ECO:0000256" key="1">
    <source>
        <dbReference type="ARBA" id="ARBA00007362"/>
    </source>
</evidence>
<organism evidence="4 5">
    <name type="scientific">Microseira wollei NIES-4236</name>
    <dbReference type="NCBI Taxonomy" id="2530354"/>
    <lineage>
        <taxon>Bacteria</taxon>
        <taxon>Bacillati</taxon>
        <taxon>Cyanobacteriota</taxon>
        <taxon>Cyanophyceae</taxon>
        <taxon>Oscillatoriophycideae</taxon>
        <taxon>Aerosakkonematales</taxon>
        <taxon>Aerosakkonemataceae</taxon>
        <taxon>Microseira</taxon>
    </lineage>
</organism>
<name>A0AAV3XC43_9CYAN</name>
<feature type="transmembrane region" description="Helical" evidence="2">
    <location>
        <begin position="269"/>
        <end position="293"/>
    </location>
</feature>
<dbReference type="EMBL" id="BLAY01000055">
    <property type="protein sequence ID" value="GET38956.1"/>
    <property type="molecule type" value="Genomic_DNA"/>
</dbReference>
<dbReference type="GO" id="GO:0016020">
    <property type="term" value="C:membrane"/>
    <property type="evidence" value="ECO:0007669"/>
    <property type="project" value="InterPro"/>
</dbReference>
<keyword evidence="2" id="KW-1133">Transmembrane helix</keyword>
<dbReference type="PANTHER" id="PTHR22911">
    <property type="entry name" value="ACYL-MALONYL CONDENSING ENZYME-RELATED"/>
    <property type="match status" value="1"/>
</dbReference>
<dbReference type="Pfam" id="PF00892">
    <property type="entry name" value="EamA"/>
    <property type="match status" value="2"/>
</dbReference>
<feature type="transmembrane region" description="Helical" evidence="2">
    <location>
        <begin position="130"/>
        <end position="148"/>
    </location>
</feature>
<dbReference type="SUPFAM" id="SSF103481">
    <property type="entry name" value="Multidrug resistance efflux transporter EmrE"/>
    <property type="match status" value="2"/>
</dbReference>
<evidence type="ECO:0000259" key="3">
    <source>
        <dbReference type="Pfam" id="PF00892"/>
    </source>
</evidence>
<feature type="transmembrane region" description="Helical" evidence="2">
    <location>
        <begin position="213"/>
        <end position="230"/>
    </location>
</feature>
<feature type="domain" description="EamA" evidence="3">
    <location>
        <begin position="27"/>
        <end position="170"/>
    </location>
</feature>
<feature type="transmembrane region" description="Helical" evidence="2">
    <location>
        <begin position="181"/>
        <end position="201"/>
    </location>
</feature>
<keyword evidence="5" id="KW-1185">Reference proteome</keyword>
<accession>A0AAV3XC43</accession>
<reference evidence="4" key="1">
    <citation type="submission" date="2019-10" db="EMBL/GenBank/DDBJ databases">
        <title>Draft genome sequece of Microseira wollei NIES-4236.</title>
        <authorList>
            <person name="Yamaguchi H."/>
            <person name="Suzuki S."/>
            <person name="Kawachi M."/>
        </authorList>
    </citation>
    <scope>NUCLEOTIDE SEQUENCE</scope>
    <source>
        <strain evidence="4">NIES-4236</strain>
    </source>
</reference>
<keyword evidence="2" id="KW-0472">Membrane</keyword>
<dbReference type="InterPro" id="IPR037185">
    <property type="entry name" value="EmrE-like"/>
</dbReference>
<dbReference type="PANTHER" id="PTHR22911:SF76">
    <property type="entry name" value="EAMA DOMAIN-CONTAINING PROTEIN"/>
    <property type="match status" value="1"/>
</dbReference>
<feature type="transmembrane region" description="Helical" evidence="2">
    <location>
        <begin position="27"/>
        <end position="46"/>
    </location>
</feature>
<comment type="caution">
    <text evidence="4">The sequence shown here is derived from an EMBL/GenBank/DDBJ whole genome shotgun (WGS) entry which is preliminary data.</text>
</comment>
<evidence type="ECO:0000313" key="4">
    <source>
        <dbReference type="EMBL" id="GET38956.1"/>
    </source>
</evidence>
<feature type="transmembrane region" description="Helical" evidence="2">
    <location>
        <begin position="299"/>
        <end position="316"/>
    </location>
</feature>
<evidence type="ECO:0000256" key="2">
    <source>
        <dbReference type="SAM" id="Phobius"/>
    </source>
</evidence>
<proteinExistence type="inferred from homology"/>
<feature type="transmembrane region" description="Helical" evidence="2">
    <location>
        <begin position="155"/>
        <end position="175"/>
    </location>
</feature>
<protein>
    <submittedName>
        <fullName evidence="4">Conserved hypothetical membrane protein</fullName>
    </submittedName>
</protein>
<comment type="similarity">
    <text evidence="1">Belongs to the EamA transporter family.</text>
</comment>
<sequence>MTIELKASPQKIEQTPSAIAQELPWSIGLFSLFLAVFALSFAAIFIKLSERELGPVATIFNRFWVATIILGLLNFFKTLSNLKSDDLSVEQKRYTTGDLILLLAMSCFFSGTLVTWAWSLTQTSVANSNLLHNLTPLFTTLMGWLFLNQCFGGRFLLGMVIAISGAILIGLGDLHLTTDNFTGDSLAMLSALFSAANLLTVEKLRTKFSATTLLLWCSFFGALLTFPIVLLTENVLFPYSLAGWLTVISQALVCQVFGQSLQADNLKRFSSGFVALFLLLDPVITAILAWIIFSEQLSPVNLLGFSVVLAGIYLAKSSQAPYKATRLDRC</sequence>
<gene>
    <name evidence="4" type="ORF">MiSe_37160</name>
</gene>
<dbReference type="AlphaFoldDB" id="A0AAV3XC43"/>
<feature type="transmembrane region" description="Helical" evidence="2">
    <location>
        <begin position="236"/>
        <end position="257"/>
    </location>
</feature>
<evidence type="ECO:0000313" key="5">
    <source>
        <dbReference type="Proteomes" id="UP001050975"/>
    </source>
</evidence>
<dbReference type="Proteomes" id="UP001050975">
    <property type="component" value="Unassembled WGS sequence"/>
</dbReference>